<comment type="caution">
    <text evidence="1">The sequence shown here is derived from an EMBL/GenBank/DDBJ whole genome shotgun (WGS) entry which is preliminary data.</text>
</comment>
<gene>
    <name evidence="1" type="ORF">ENO26_01610</name>
</gene>
<name>A0A7J2U0G7_9CREN</name>
<dbReference type="AlphaFoldDB" id="A0A7J2U0G7"/>
<reference evidence="1" key="1">
    <citation type="journal article" date="2020" name="mSystems">
        <title>Genome- and Community-Level Interaction Insights into Carbon Utilization and Element Cycling Functions of Hydrothermarchaeota in Hydrothermal Sediment.</title>
        <authorList>
            <person name="Zhou Z."/>
            <person name="Liu Y."/>
            <person name="Xu W."/>
            <person name="Pan J."/>
            <person name="Luo Z.H."/>
            <person name="Li M."/>
        </authorList>
    </citation>
    <scope>NUCLEOTIDE SEQUENCE [LARGE SCALE GENOMIC DNA]</scope>
    <source>
        <strain evidence="1">SpSt-125</strain>
    </source>
</reference>
<dbReference type="EMBL" id="DSEU01000007">
    <property type="protein sequence ID" value="HEM66261.1"/>
    <property type="molecule type" value="Genomic_DNA"/>
</dbReference>
<sequence length="168" mass="18752">MSVSEDVVRGLVVKWLRSTGFVVLRGVSISPLKLDVVAVGDVMMSRGVVKKSDTMFVYTFDVRTITSRKLLKNSIEQAVTRLFTADYAYIVVPRNAAIETSKGGQKSVDMPKLVQRAANGPLSRRLGVVAVEPPKIEIIRWALRSDLIVDELRNRVLEKAREELLNIN</sequence>
<proteinExistence type="predicted"/>
<protein>
    <submittedName>
        <fullName evidence="1">Uncharacterized protein</fullName>
    </submittedName>
</protein>
<evidence type="ECO:0000313" key="1">
    <source>
        <dbReference type="EMBL" id="HEM66261.1"/>
    </source>
</evidence>
<accession>A0A7J2U0G7</accession>
<organism evidence="1">
    <name type="scientific">Ignisphaera aggregans</name>
    <dbReference type="NCBI Taxonomy" id="334771"/>
    <lineage>
        <taxon>Archaea</taxon>
        <taxon>Thermoproteota</taxon>
        <taxon>Thermoprotei</taxon>
        <taxon>Desulfurococcales</taxon>
        <taxon>Desulfurococcaceae</taxon>
        <taxon>Ignisphaera</taxon>
    </lineage>
</organism>